<name>A0ABS3Z7Q1_9GAMM</name>
<dbReference type="SUPFAM" id="SSF53474">
    <property type="entry name" value="alpha/beta-Hydrolases"/>
    <property type="match status" value="1"/>
</dbReference>
<evidence type="ECO:0000313" key="2">
    <source>
        <dbReference type="EMBL" id="MBP0047718.1"/>
    </source>
</evidence>
<sequence>MAEYYETPELGAWLHEPELIREPGRWLVCVHGISRNAREQLVAFKPVADALGIRLIAPNFCTQRFPGYQRLDQRPGHDRADLALNRLLLQLDPTCPQPRLDLFGYSGGAQFSHRYALCYPRRVRSLMLAAAGWYTFPDSNVRYPRGLAAWPEALPQPAAQARQFLSIPTLITIGSLDTQRDASLRRGERIDHQQGRTRLERAQRWFEYCRSLGAGTDWQLEQLEGVGHSFADSIAETRLLHLITHFLQSQQENS</sequence>
<dbReference type="Gene3D" id="3.40.50.1820">
    <property type="entry name" value="alpha/beta hydrolase"/>
    <property type="match status" value="1"/>
</dbReference>
<dbReference type="Proteomes" id="UP000810171">
    <property type="component" value="Unassembled WGS sequence"/>
</dbReference>
<organism evidence="2 3">
    <name type="scientific">Marinobacterium alkalitolerans</name>
    <dbReference type="NCBI Taxonomy" id="1542925"/>
    <lineage>
        <taxon>Bacteria</taxon>
        <taxon>Pseudomonadati</taxon>
        <taxon>Pseudomonadota</taxon>
        <taxon>Gammaproteobacteria</taxon>
        <taxon>Oceanospirillales</taxon>
        <taxon>Oceanospirillaceae</taxon>
        <taxon>Marinobacterium</taxon>
    </lineage>
</organism>
<evidence type="ECO:0000313" key="3">
    <source>
        <dbReference type="Proteomes" id="UP000810171"/>
    </source>
</evidence>
<dbReference type="GO" id="GO:0016787">
    <property type="term" value="F:hydrolase activity"/>
    <property type="evidence" value="ECO:0007669"/>
    <property type="project" value="UniProtKB-KW"/>
</dbReference>
<gene>
    <name evidence="2" type="ORF">H9C73_03140</name>
</gene>
<comment type="caution">
    <text evidence="2">The sequence shown here is derived from an EMBL/GenBank/DDBJ whole genome shotgun (WGS) entry which is preliminary data.</text>
</comment>
<protein>
    <submittedName>
        <fullName evidence="2">Alpha/beta hydrolase</fullName>
    </submittedName>
</protein>
<accession>A0ABS3Z7Q1</accession>
<dbReference type="RefSeq" id="WP_209286325.1">
    <property type="nucleotide sequence ID" value="NZ_JACVEW010000003.1"/>
</dbReference>
<feature type="domain" description="AB hydrolase-1" evidence="1">
    <location>
        <begin position="26"/>
        <end position="177"/>
    </location>
</feature>
<keyword evidence="2" id="KW-0378">Hydrolase</keyword>
<keyword evidence="3" id="KW-1185">Reference proteome</keyword>
<dbReference type="InterPro" id="IPR000073">
    <property type="entry name" value="AB_hydrolase_1"/>
</dbReference>
<dbReference type="Pfam" id="PF00561">
    <property type="entry name" value="Abhydrolase_1"/>
    <property type="match status" value="1"/>
</dbReference>
<proteinExistence type="predicted"/>
<dbReference type="EMBL" id="JACVEW010000003">
    <property type="protein sequence ID" value="MBP0047718.1"/>
    <property type="molecule type" value="Genomic_DNA"/>
</dbReference>
<evidence type="ECO:0000259" key="1">
    <source>
        <dbReference type="Pfam" id="PF00561"/>
    </source>
</evidence>
<reference evidence="2 3" key="1">
    <citation type="submission" date="2020-09" db="EMBL/GenBank/DDBJ databases">
        <authorList>
            <person name="Tanuku N.R.S."/>
        </authorList>
    </citation>
    <scope>NUCLEOTIDE SEQUENCE [LARGE SCALE GENOMIC DNA]</scope>
    <source>
        <strain evidence="2 3">AK62</strain>
    </source>
</reference>
<dbReference type="InterPro" id="IPR029058">
    <property type="entry name" value="AB_hydrolase_fold"/>
</dbReference>